<organism evidence="7">
    <name type="scientific">marine sediment metagenome</name>
    <dbReference type="NCBI Taxonomy" id="412755"/>
    <lineage>
        <taxon>unclassified sequences</taxon>
        <taxon>metagenomes</taxon>
        <taxon>ecological metagenomes</taxon>
    </lineage>
</organism>
<comment type="subcellular location">
    <subcellularLocation>
        <location evidence="1">Membrane</location>
        <topology evidence="1">Multi-pass membrane protein</topology>
    </subcellularLocation>
</comment>
<feature type="domain" description="EamA" evidence="6">
    <location>
        <begin position="94"/>
        <end position="225"/>
    </location>
</feature>
<evidence type="ECO:0000256" key="3">
    <source>
        <dbReference type="ARBA" id="ARBA00022989"/>
    </source>
</evidence>
<evidence type="ECO:0000256" key="2">
    <source>
        <dbReference type="ARBA" id="ARBA00022692"/>
    </source>
</evidence>
<dbReference type="PANTHER" id="PTHR32322:SF2">
    <property type="entry name" value="EAMA DOMAIN-CONTAINING PROTEIN"/>
    <property type="match status" value="1"/>
</dbReference>
<keyword evidence="4 5" id="KW-0472">Membrane</keyword>
<dbReference type="SUPFAM" id="SSF103481">
    <property type="entry name" value="Multidrug resistance efflux transporter EmrE"/>
    <property type="match status" value="2"/>
</dbReference>
<dbReference type="EMBL" id="BARV01025655">
    <property type="protein sequence ID" value="GAI45904.1"/>
    <property type="molecule type" value="Genomic_DNA"/>
</dbReference>
<keyword evidence="3 5" id="KW-1133">Transmembrane helix</keyword>
<evidence type="ECO:0000256" key="1">
    <source>
        <dbReference type="ARBA" id="ARBA00004141"/>
    </source>
</evidence>
<dbReference type="Pfam" id="PF00892">
    <property type="entry name" value="EamA"/>
    <property type="match status" value="1"/>
</dbReference>
<feature type="transmembrane region" description="Helical" evidence="5">
    <location>
        <begin position="6"/>
        <end position="30"/>
    </location>
</feature>
<dbReference type="InterPro" id="IPR000620">
    <property type="entry name" value="EamA_dom"/>
</dbReference>
<sequence>MSYPGLFLTAIGIFVGVISWFVACELYFYLLNRGAVHRVLPIGNSHSVWGVLFAVLLLGEGVTPLIFASVAFVVLGAYFLAPNGKEADDWKGMVPLAFLVAIMWGSAIAPMKFCLNEGMTASTLLAVRVISAAVACNIAMGVRHIGAGIKFDKRGLKLSALSGIIGFFIGPLLFLGALGMEKASVLAPVAGAVIPFGFLLSILLVRERPSRRAILGMGIVFAVVCGLREGKSAFR</sequence>
<gene>
    <name evidence="7" type="ORF">S06H3_41597</name>
</gene>
<feature type="transmembrane region" description="Helical" evidence="5">
    <location>
        <begin position="158"/>
        <end position="179"/>
    </location>
</feature>
<feature type="transmembrane region" description="Helical" evidence="5">
    <location>
        <begin position="185"/>
        <end position="205"/>
    </location>
</feature>
<evidence type="ECO:0000256" key="4">
    <source>
        <dbReference type="ARBA" id="ARBA00023136"/>
    </source>
</evidence>
<name>X1QRK6_9ZZZZ</name>
<dbReference type="InterPro" id="IPR050638">
    <property type="entry name" value="AA-Vitamin_Transporters"/>
</dbReference>
<keyword evidence="2 5" id="KW-0812">Transmembrane</keyword>
<dbReference type="InterPro" id="IPR037185">
    <property type="entry name" value="EmrE-like"/>
</dbReference>
<accession>X1QRK6</accession>
<feature type="transmembrane region" description="Helical" evidence="5">
    <location>
        <begin position="93"/>
        <end position="113"/>
    </location>
</feature>
<evidence type="ECO:0000256" key="5">
    <source>
        <dbReference type="SAM" id="Phobius"/>
    </source>
</evidence>
<dbReference type="GO" id="GO:0016020">
    <property type="term" value="C:membrane"/>
    <property type="evidence" value="ECO:0007669"/>
    <property type="project" value="UniProtKB-SubCell"/>
</dbReference>
<reference evidence="7" key="1">
    <citation type="journal article" date="2014" name="Front. Microbiol.">
        <title>High frequency of phylogenetically diverse reductive dehalogenase-homologous genes in deep subseafloor sedimentary metagenomes.</title>
        <authorList>
            <person name="Kawai M."/>
            <person name="Futagami T."/>
            <person name="Toyoda A."/>
            <person name="Takaki Y."/>
            <person name="Nishi S."/>
            <person name="Hori S."/>
            <person name="Arai W."/>
            <person name="Tsubouchi T."/>
            <person name="Morono Y."/>
            <person name="Uchiyama I."/>
            <person name="Ito T."/>
            <person name="Fujiyama A."/>
            <person name="Inagaki F."/>
            <person name="Takami H."/>
        </authorList>
    </citation>
    <scope>NUCLEOTIDE SEQUENCE</scope>
    <source>
        <strain evidence="7">Expedition CK06-06</strain>
    </source>
</reference>
<feature type="transmembrane region" description="Helical" evidence="5">
    <location>
        <begin position="125"/>
        <end position="146"/>
    </location>
</feature>
<feature type="transmembrane region" description="Helical" evidence="5">
    <location>
        <begin position="65"/>
        <end position="81"/>
    </location>
</feature>
<dbReference type="PANTHER" id="PTHR32322">
    <property type="entry name" value="INNER MEMBRANE TRANSPORTER"/>
    <property type="match status" value="1"/>
</dbReference>
<dbReference type="AlphaFoldDB" id="X1QRK6"/>
<protein>
    <recommendedName>
        <fullName evidence="6">EamA domain-containing protein</fullName>
    </recommendedName>
</protein>
<feature type="non-terminal residue" evidence="7">
    <location>
        <position position="235"/>
    </location>
</feature>
<evidence type="ECO:0000313" key="7">
    <source>
        <dbReference type="EMBL" id="GAI45904.1"/>
    </source>
</evidence>
<evidence type="ECO:0000259" key="6">
    <source>
        <dbReference type="Pfam" id="PF00892"/>
    </source>
</evidence>
<comment type="caution">
    <text evidence="7">The sequence shown here is derived from an EMBL/GenBank/DDBJ whole genome shotgun (WGS) entry which is preliminary data.</text>
</comment>
<proteinExistence type="predicted"/>